<evidence type="ECO:0000313" key="9">
    <source>
        <dbReference type="EMBL" id="MBC2601886.1"/>
    </source>
</evidence>
<dbReference type="InterPro" id="IPR018461">
    <property type="entry name" value="Na/H_Antiport_NhaC-like_C"/>
</dbReference>
<keyword evidence="5 7" id="KW-0472">Membrane</keyword>
<gene>
    <name evidence="9" type="ORF">H5P30_08850</name>
</gene>
<evidence type="ECO:0000256" key="2">
    <source>
        <dbReference type="ARBA" id="ARBA00022475"/>
    </source>
</evidence>
<keyword evidence="4 7" id="KW-1133">Transmembrane helix</keyword>
<feature type="transmembrane region" description="Helical" evidence="7">
    <location>
        <begin position="262"/>
        <end position="279"/>
    </location>
</feature>
<evidence type="ECO:0000256" key="6">
    <source>
        <dbReference type="SAM" id="MobiDB-lite"/>
    </source>
</evidence>
<dbReference type="Pfam" id="PF03553">
    <property type="entry name" value="Na_H_antiporter"/>
    <property type="match status" value="1"/>
</dbReference>
<protein>
    <submittedName>
        <fullName evidence="9">Sodium:proton antiporter</fullName>
    </submittedName>
</protein>
<comment type="subcellular location">
    <subcellularLocation>
        <location evidence="1">Cell membrane</location>
        <topology evidence="1">Multi-pass membrane protein</topology>
    </subcellularLocation>
</comment>
<proteinExistence type="predicted"/>
<name>A0A7X1AXL9_9BACT</name>
<feature type="transmembrane region" description="Helical" evidence="7">
    <location>
        <begin position="204"/>
        <end position="224"/>
    </location>
</feature>
<feature type="transmembrane region" description="Helical" evidence="7">
    <location>
        <begin position="507"/>
        <end position="524"/>
    </location>
</feature>
<feature type="transmembrane region" description="Helical" evidence="7">
    <location>
        <begin position="130"/>
        <end position="147"/>
    </location>
</feature>
<accession>A0A7X1AXL9</accession>
<feature type="region of interest" description="Disordered" evidence="6">
    <location>
        <begin position="331"/>
        <end position="350"/>
    </location>
</feature>
<dbReference type="EMBL" id="JACHVA010000079">
    <property type="protein sequence ID" value="MBC2601886.1"/>
    <property type="molecule type" value="Genomic_DNA"/>
</dbReference>
<evidence type="ECO:0000256" key="4">
    <source>
        <dbReference type="ARBA" id="ARBA00022989"/>
    </source>
</evidence>
<feature type="transmembrane region" description="Helical" evidence="7">
    <location>
        <begin position="415"/>
        <end position="435"/>
    </location>
</feature>
<dbReference type="PROSITE" id="PS51257">
    <property type="entry name" value="PROKAR_LIPOPROTEIN"/>
    <property type="match status" value="1"/>
</dbReference>
<dbReference type="RefSeq" id="WP_185692588.1">
    <property type="nucleotide sequence ID" value="NZ_JACHVA010000079.1"/>
</dbReference>
<keyword evidence="3 7" id="KW-0812">Transmembrane</keyword>
<keyword evidence="2" id="KW-1003">Cell membrane</keyword>
<feature type="domain" description="Na+/H+ antiporter NhaC-like C-terminal" evidence="8">
    <location>
        <begin position="279"/>
        <end position="563"/>
    </location>
</feature>
<dbReference type="PANTHER" id="PTHR43478:SF1">
    <property type="entry name" value="NA+_H+ ANTIPORTER NHAC-LIKE C-TERMINAL DOMAIN-CONTAINING PROTEIN"/>
    <property type="match status" value="1"/>
</dbReference>
<evidence type="ECO:0000256" key="1">
    <source>
        <dbReference type="ARBA" id="ARBA00004651"/>
    </source>
</evidence>
<evidence type="ECO:0000256" key="5">
    <source>
        <dbReference type="ARBA" id="ARBA00023136"/>
    </source>
</evidence>
<feature type="transmembrane region" description="Helical" evidence="7">
    <location>
        <begin position="386"/>
        <end position="403"/>
    </location>
</feature>
<comment type="caution">
    <text evidence="9">The sequence shown here is derived from an EMBL/GenBank/DDBJ whole genome shotgun (WGS) entry which is preliminary data.</text>
</comment>
<evidence type="ECO:0000256" key="3">
    <source>
        <dbReference type="ARBA" id="ARBA00022692"/>
    </source>
</evidence>
<feature type="transmembrane region" description="Helical" evidence="7">
    <location>
        <begin position="552"/>
        <end position="573"/>
    </location>
</feature>
<feature type="transmembrane region" description="Helical" evidence="7">
    <location>
        <begin position="456"/>
        <end position="474"/>
    </location>
</feature>
<feature type="transmembrane region" description="Helical" evidence="7">
    <location>
        <begin position="480"/>
        <end position="498"/>
    </location>
</feature>
<reference evidence="9 10" key="1">
    <citation type="submission" date="2020-07" db="EMBL/GenBank/DDBJ databases">
        <authorList>
            <person name="Feng X."/>
        </authorList>
    </citation>
    <scope>NUCLEOTIDE SEQUENCE [LARGE SCALE GENOMIC DNA]</scope>
    <source>
        <strain evidence="9 10">JCM14086</strain>
    </source>
</reference>
<feature type="transmembrane region" description="Helical" evidence="7">
    <location>
        <begin position="363"/>
        <end position="381"/>
    </location>
</feature>
<dbReference type="AlphaFoldDB" id="A0A7X1AXL9"/>
<keyword evidence="10" id="KW-1185">Reference proteome</keyword>
<feature type="transmembrane region" description="Helical" evidence="7">
    <location>
        <begin position="159"/>
        <end position="178"/>
    </location>
</feature>
<organism evidence="9 10">
    <name type="scientific">Puniceicoccus vermicola</name>
    <dbReference type="NCBI Taxonomy" id="388746"/>
    <lineage>
        <taxon>Bacteria</taxon>
        <taxon>Pseudomonadati</taxon>
        <taxon>Verrucomicrobiota</taxon>
        <taxon>Opitutia</taxon>
        <taxon>Puniceicoccales</taxon>
        <taxon>Puniceicoccaceae</taxon>
        <taxon>Puniceicoccus</taxon>
    </lineage>
</organism>
<feature type="compositionally biased region" description="Polar residues" evidence="6">
    <location>
        <begin position="339"/>
        <end position="349"/>
    </location>
</feature>
<dbReference type="PANTHER" id="PTHR43478">
    <property type="entry name" value="NA+/H+ ANTIPORTER-RELATED"/>
    <property type="match status" value="1"/>
</dbReference>
<dbReference type="GO" id="GO:0005886">
    <property type="term" value="C:plasma membrane"/>
    <property type="evidence" value="ECO:0007669"/>
    <property type="project" value="UniProtKB-SubCell"/>
</dbReference>
<evidence type="ECO:0000313" key="10">
    <source>
        <dbReference type="Proteomes" id="UP000525652"/>
    </source>
</evidence>
<feature type="transmembrane region" description="Helical" evidence="7">
    <location>
        <begin position="106"/>
        <end position="123"/>
    </location>
</feature>
<evidence type="ECO:0000256" key="7">
    <source>
        <dbReference type="SAM" id="Phobius"/>
    </source>
</evidence>
<evidence type="ECO:0000259" key="8">
    <source>
        <dbReference type="Pfam" id="PF03553"/>
    </source>
</evidence>
<dbReference type="Proteomes" id="UP000525652">
    <property type="component" value="Unassembled WGS sequence"/>
</dbReference>
<sequence>MRLLRSVPLWVFLVAACLSWWAGQYSSETWVVKSSPLDSEAVEKEQEAAGTSLFIEAPDSILWERLQSSTSDIPDADPGVDEEWIVERSDSSAPAYYHLVAEKHHGFWSIFPALVTIILCFLTREPVTSLLAGIVTGALLLGNYNITEEVLIPGVASPSAALVIILYLGFLGGLLGIWSRNGAAQAFADWITHRFVRGPKTAKLSAWFLGIFFFQGGTISTLLVGTTVKPVADEEKISHEELSFIVDSTASPIAVLLPFNAWPFYVQGLLFVGGVAALATEELRLAFFFSSVPLFFYAILAVFFTFLISIDRLPFMGKGLKAAIRRSRETGELDRPGSTPLQENKSLHSASVPEGYRPAPFEFFLPLVLIIGIAVGTYLLFDSPNVLWAFAIALFVAALTSRFRGMSLKSLIEGISTGLQGVVYGAVILLLAVIIGGLSRETGGGLFLVELLGSSLPYHLLPLLLFILTLVIAFSTGTSWGTFAVTFPLAMPLAWSLATQSSLDHPVFFLQLCFAAVINGSVFGDQASPISDTTVLSSLATGCDLMDHVRTQIVPCCVAAIIAVGGWTALTFFA</sequence>
<feature type="transmembrane region" description="Helical" evidence="7">
    <location>
        <begin position="286"/>
        <end position="310"/>
    </location>
</feature>